<accession>A0A927EAZ4</accession>
<keyword evidence="1" id="KW-1133">Transmembrane helix</keyword>
<dbReference type="InterPro" id="IPR007047">
    <property type="entry name" value="Flp_Fap"/>
</dbReference>
<dbReference type="AlphaFoldDB" id="A0A927EAZ4"/>
<evidence type="ECO:0000313" key="3">
    <source>
        <dbReference type="Proteomes" id="UP000619295"/>
    </source>
</evidence>
<gene>
    <name evidence="2" type="ORF">IED13_13075</name>
</gene>
<dbReference type="Pfam" id="PF04964">
    <property type="entry name" value="Flp_Fap"/>
    <property type="match status" value="1"/>
</dbReference>
<evidence type="ECO:0000256" key="1">
    <source>
        <dbReference type="SAM" id="Phobius"/>
    </source>
</evidence>
<evidence type="ECO:0000313" key="2">
    <source>
        <dbReference type="EMBL" id="MBD3846635.1"/>
    </source>
</evidence>
<keyword evidence="3" id="KW-1185">Reference proteome</keyword>
<reference evidence="2" key="1">
    <citation type="submission" date="2020-09" db="EMBL/GenBank/DDBJ databases">
        <title>Bosea spartocytisi sp. nov. a root nodule endophyte of Spartocytisus supranubius in the high mountain ecosystem fo the Teide National Park (Canary Islands, Spain).</title>
        <authorList>
            <person name="Pulido-Suarez L."/>
            <person name="Peix A."/>
            <person name="Igual J.M."/>
            <person name="Socas-Perez N."/>
            <person name="Velazquez E."/>
            <person name="Flores-Felix J.D."/>
            <person name="Leon-Barrios M."/>
        </authorList>
    </citation>
    <scope>NUCLEOTIDE SEQUENCE</scope>
    <source>
        <strain evidence="2">SSUT16</strain>
    </source>
</reference>
<organism evidence="2 3">
    <name type="scientific">Bosea spartocytisi</name>
    <dbReference type="NCBI Taxonomy" id="2773451"/>
    <lineage>
        <taxon>Bacteria</taxon>
        <taxon>Pseudomonadati</taxon>
        <taxon>Pseudomonadota</taxon>
        <taxon>Alphaproteobacteria</taxon>
        <taxon>Hyphomicrobiales</taxon>
        <taxon>Boseaceae</taxon>
        <taxon>Bosea</taxon>
    </lineage>
</organism>
<keyword evidence="1" id="KW-0472">Membrane</keyword>
<feature type="transmembrane region" description="Helical" evidence="1">
    <location>
        <begin position="20"/>
        <end position="41"/>
    </location>
</feature>
<protein>
    <submittedName>
        <fullName evidence="2">Flp family type IVb pilin</fullName>
    </submittedName>
</protein>
<comment type="caution">
    <text evidence="2">The sequence shown here is derived from an EMBL/GenBank/DDBJ whole genome shotgun (WGS) entry which is preliminary data.</text>
</comment>
<dbReference type="Proteomes" id="UP000619295">
    <property type="component" value="Unassembled WGS sequence"/>
</dbReference>
<proteinExistence type="predicted"/>
<dbReference type="RefSeq" id="WP_113253969.1">
    <property type="nucleotide sequence ID" value="NZ_JACXWY010000007.1"/>
</dbReference>
<keyword evidence="1" id="KW-0812">Transmembrane</keyword>
<name>A0A927EAZ4_9HYPH</name>
<dbReference type="EMBL" id="JACXWY010000007">
    <property type="protein sequence ID" value="MBD3846635.1"/>
    <property type="molecule type" value="Genomic_DNA"/>
</dbReference>
<sequence>MNRVSASFDAFLRDESGVTAIEYGLVASIVSITILTSITYFGTQVNSFLTAAANAIKGP</sequence>